<evidence type="ECO:0000313" key="3">
    <source>
        <dbReference type="Proteomes" id="UP001499895"/>
    </source>
</evidence>
<keyword evidence="3" id="KW-1185">Reference proteome</keyword>
<proteinExistence type="predicted"/>
<name>A0ABP3JYH3_9ACTN</name>
<comment type="caution">
    <text evidence="2">The sequence shown here is derived from an EMBL/GenBank/DDBJ whole genome shotgun (WGS) entry which is preliminary data.</text>
</comment>
<accession>A0ABP3JYH3</accession>
<feature type="region of interest" description="Disordered" evidence="1">
    <location>
        <begin position="52"/>
        <end position="77"/>
    </location>
</feature>
<reference evidence="3" key="1">
    <citation type="journal article" date="2019" name="Int. J. Syst. Evol. Microbiol.">
        <title>The Global Catalogue of Microorganisms (GCM) 10K type strain sequencing project: providing services to taxonomists for standard genome sequencing and annotation.</title>
        <authorList>
            <consortium name="The Broad Institute Genomics Platform"/>
            <consortium name="The Broad Institute Genome Sequencing Center for Infectious Disease"/>
            <person name="Wu L."/>
            <person name="Ma J."/>
        </authorList>
    </citation>
    <scope>NUCLEOTIDE SEQUENCE [LARGE SCALE GENOMIC DNA]</scope>
    <source>
        <strain evidence="3">JCM 10649</strain>
    </source>
</reference>
<dbReference type="Proteomes" id="UP001499895">
    <property type="component" value="Unassembled WGS sequence"/>
</dbReference>
<gene>
    <name evidence="2" type="ORF">GCM10009544_31730</name>
</gene>
<evidence type="ECO:0000313" key="2">
    <source>
        <dbReference type="EMBL" id="GAA0467135.1"/>
    </source>
</evidence>
<sequence>MRGSLLSDAVRREAFAEASRFRGEFYECLTARRDELFELVDAMLCADGAVKSSADSSSIAKQVHERSAVRRSPSPGR</sequence>
<dbReference type="EMBL" id="BAAAHB010000031">
    <property type="protein sequence ID" value="GAA0467135.1"/>
    <property type="molecule type" value="Genomic_DNA"/>
</dbReference>
<protein>
    <submittedName>
        <fullName evidence="2">Uncharacterized protein</fullName>
    </submittedName>
</protein>
<organism evidence="2 3">
    <name type="scientific">Streptomyces stramineus</name>
    <dbReference type="NCBI Taxonomy" id="173861"/>
    <lineage>
        <taxon>Bacteria</taxon>
        <taxon>Bacillati</taxon>
        <taxon>Actinomycetota</taxon>
        <taxon>Actinomycetes</taxon>
        <taxon>Kitasatosporales</taxon>
        <taxon>Streptomycetaceae</taxon>
        <taxon>Streptomyces</taxon>
    </lineage>
</organism>
<evidence type="ECO:0000256" key="1">
    <source>
        <dbReference type="SAM" id="MobiDB-lite"/>
    </source>
</evidence>